<keyword evidence="3 6" id="KW-0812">Transmembrane</keyword>
<dbReference type="SUPFAM" id="SSF140478">
    <property type="entry name" value="LemA-like"/>
    <property type="match status" value="1"/>
</dbReference>
<proteinExistence type="inferred from homology"/>
<dbReference type="Pfam" id="PF04011">
    <property type="entry name" value="LemA"/>
    <property type="match status" value="1"/>
</dbReference>
<dbReference type="STRING" id="1802200.A2812_01335"/>
<dbReference type="Gene3D" id="1.20.1440.20">
    <property type="entry name" value="LemA-like domain"/>
    <property type="match status" value="1"/>
</dbReference>
<evidence type="ECO:0000256" key="1">
    <source>
        <dbReference type="ARBA" id="ARBA00004167"/>
    </source>
</evidence>
<comment type="similarity">
    <text evidence="2">Belongs to the LemA family.</text>
</comment>
<dbReference type="InterPro" id="IPR007156">
    <property type="entry name" value="MamQ_LemA"/>
</dbReference>
<keyword evidence="5 6" id="KW-0472">Membrane</keyword>
<comment type="caution">
    <text evidence="7">The sequence shown here is derived from an EMBL/GenBank/DDBJ whole genome shotgun (WGS) entry which is preliminary data.</text>
</comment>
<keyword evidence="4 6" id="KW-1133">Transmembrane helix</keyword>
<feature type="transmembrane region" description="Helical" evidence="6">
    <location>
        <begin position="6"/>
        <end position="23"/>
    </location>
</feature>
<evidence type="ECO:0000256" key="3">
    <source>
        <dbReference type="ARBA" id="ARBA00022692"/>
    </source>
</evidence>
<dbReference type="AlphaFoldDB" id="A0A1G2HMA9"/>
<evidence type="ECO:0000256" key="5">
    <source>
        <dbReference type="ARBA" id="ARBA00023136"/>
    </source>
</evidence>
<name>A0A1G2HMA9_9BACT</name>
<evidence type="ECO:0000313" key="8">
    <source>
        <dbReference type="Proteomes" id="UP000177190"/>
    </source>
</evidence>
<dbReference type="GO" id="GO:0016020">
    <property type="term" value="C:membrane"/>
    <property type="evidence" value="ECO:0007669"/>
    <property type="project" value="UniProtKB-SubCell"/>
</dbReference>
<dbReference type="EMBL" id="MHOM01000032">
    <property type="protein sequence ID" value="OGZ63539.1"/>
    <property type="molecule type" value="Genomic_DNA"/>
</dbReference>
<organism evidence="7 8">
    <name type="scientific">Candidatus Staskawiczbacteria bacterium RIFCSPHIGHO2_01_FULL_36_16</name>
    <dbReference type="NCBI Taxonomy" id="1802200"/>
    <lineage>
        <taxon>Bacteria</taxon>
        <taxon>Candidatus Staskawicziibacteriota</taxon>
    </lineage>
</organism>
<dbReference type="InterPro" id="IPR023353">
    <property type="entry name" value="LemA-like_dom_sf"/>
</dbReference>
<protein>
    <recommendedName>
        <fullName evidence="9">LemA family protein</fullName>
    </recommendedName>
</protein>
<evidence type="ECO:0008006" key="9">
    <source>
        <dbReference type="Google" id="ProtNLM"/>
    </source>
</evidence>
<dbReference type="PANTHER" id="PTHR34478:SF2">
    <property type="entry name" value="MEMBRANE PROTEIN"/>
    <property type="match status" value="1"/>
</dbReference>
<gene>
    <name evidence="7" type="ORF">A2812_01335</name>
</gene>
<sequence length="190" mass="21658">MSLLLWIIGGIVLLAIVIIFYYFNRFQVLSNRIDNSLSQIDVQLKRRSDLIPNLIESVKGYMKHEKAAIKAVTDARKALVGAKDLPGKVKANNVLEGALKTIFALAENYPDLKANTNFLELQRELASTEDRVAYSRQFYNDSILSYENRRKTFPGNMFASLFHFKAKEYIKIAEAERKVVKVDFSDAGKF</sequence>
<reference evidence="7 8" key="1">
    <citation type="journal article" date="2016" name="Nat. Commun.">
        <title>Thousands of microbial genomes shed light on interconnected biogeochemical processes in an aquifer system.</title>
        <authorList>
            <person name="Anantharaman K."/>
            <person name="Brown C.T."/>
            <person name="Hug L.A."/>
            <person name="Sharon I."/>
            <person name="Castelle C.J."/>
            <person name="Probst A.J."/>
            <person name="Thomas B.C."/>
            <person name="Singh A."/>
            <person name="Wilkins M.J."/>
            <person name="Karaoz U."/>
            <person name="Brodie E.L."/>
            <person name="Williams K.H."/>
            <person name="Hubbard S.S."/>
            <person name="Banfield J.F."/>
        </authorList>
    </citation>
    <scope>NUCLEOTIDE SEQUENCE [LARGE SCALE GENOMIC DNA]</scope>
</reference>
<evidence type="ECO:0000313" key="7">
    <source>
        <dbReference type="EMBL" id="OGZ63539.1"/>
    </source>
</evidence>
<accession>A0A1G2HMA9</accession>
<dbReference type="PANTHER" id="PTHR34478">
    <property type="entry name" value="PROTEIN LEMA"/>
    <property type="match status" value="1"/>
</dbReference>
<comment type="subcellular location">
    <subcellularLocation>
        <location evidence="1">Membrane</location>
        <topology evidence="1">Single-pass membrane protein</topology>
    </subcellularLocation>
</comment>
<evidence type="ECO:0000256" key="2">
    <source>
        <dbReference type="ARBA" id="ARBA00008854"/>
    </source>
</evidence>
<dbReference type="Proteomes" id="UP000177190">
    <property type="component" value="Unassembled WGS sequence"/>
</dbReference>
<evidence type="ECO:0000256" key="4">
    <source>
        <dbReference type="ARBA" id="ARBA00022989"/>
    </source>
</evidence>
<evidence type="ECO:0000256" key="6">
    <source>
        <dbReference type="SAM" id="Phobius"/>
    </source>
</evidence>